<protein>
    <submittedName>
        <fullName evidence="2">Uncharacterized protein</fullName>
    </submittedName>
</protein>
<organism evidence="2">
    <name type="scientific">Dermatophagoides farinae</name>
    <name type="common">American house dust mite</name>
    <dbReference type="NCBI Taxonomy" id="6954"/>
    <lineage>
        <taxon>Eukaryota</taxon>
        <taxon>Metazoa</taxon>
        <taxon>Ecdysozoa</taxon>
        <taxon>Arthropoda</taxon>
        <taxon>Chelicerata</taxon>
        <taxon>Arachnida</taxon>
        <taxon>Acari</taxon>
        <taxon>Acariformes</taxon>
        <taxon>Sarcoptiformes</taxon>
        <taxon>Astigmata</taxon>
        <taxon>Psoroptidia</taxon>
        <taxon>Analgoidea</taxon>
        <taxon>Pyroglyphidae</taxon>
        <taxon>Dermatophagoidinae</taxon>
        <taxon>Dermatophagoides</taxon>
    </lineage>
</organism>
<evidence type="ECO:0000313" key="2">
    <source>
        <dbReference type="EMBL" id="KAH7638061.1"/>
    </source>
</evidence>
<reference evidence="2" key="1">
    <citation type="submission" date="2020-06" db="EMBL/GenBank/DDBJ databases">
        <authorList>
            <person name="Ji K."/>
            <person name="Li J."/>
        </authorList>
    </citation>
    <scope>NUCLEOTIDE SEQUENCE</scope>
    <source>
        <strain evidence="2">JKM2019</strain>
        <tissue evidence="2">Whole body</tissue>
    </source>
</reference>
<keyword evidence="1" id="KW-0472">Membrane</keyword>
<gene>
    <name evidence="2" type="ORF">HUG17_9166</name>
</gene>
<comment type="caution">
    <text evidence="2">The sequence shown here is derived from an EMBL/GenBank/DDBJ whole genome shotgun (WGS) entry which is preliminary data.</text>
</comment>
<feature type="transmembrane region" description="Helical" evidence="1">
    <location>
        <begin position="86"/>
        <end position="105"/>
    </location>
</feature>
<feature type="transmembrane region" description="Helical" evidence="1">
    <location>
        <begin position="58"/>
        <end position="79"/>
    </location>
</feature>
<accession>A0A9D4SDV5</accession>
<sequence length="151" mass="17774">MIITVIATITTTIYLAIFMKQFIDDRNINGIRSSNPLHSNQNSDQAQFDSYGRHLEPLWRAFLIANIVAILLFSLYIPLAIWWNQYYVMLIFIGFMFNEMILTIGTEYFAVPYRFATIIYSLTAIIAHCFCHQFRLDILNEMNVIKKFNRE</sequence>
<name>A0A9D4SDV5_DERFA</name>
<proteinExistence type="predicted"/>
<evidence type="ECO:0000256" key="1">
    <source>
        <dbReference type="SAM" id="Phobius"/>
    </source>
</evidence>
<keyword evidence="1" id="KW-0812">Transmembrane</keyword>
<dbReference type="Proteomes" id="UP000828236">
    <property type="component" value="Unassembled WGS sequence"/>
</dbReference>
<dbReference type="AlphaFoldDB" id="A0A9D4SDV5"/>
<feature type="transmembrane region" description="Helical" evidence="1">
    <location>
        <begin position="111"/>
        <end position="131"/>
    </location>
</feature>
<keyword evidence="1" id="KW-1133">Transmembrane helix</keyword>
<reference evidence="2" key="2">
    <citation type="journal article" date="2021" name="World Allergy Organ. J.">
        <title>Chromosome-level assembly of Dermatophagoides farinae genome and transcriptome reveals two novel allergens Der f 37 and Der f 39.</title>
        <authorList>
            <person name="Chen J."/>
            <person name="Cai Z."/>
            <person name="Fan D."/>
            <person name="Hu J."/>
            <person name="Hou Y."/>
            <person name="He Y."/>
            <person name="Zhang Z."/>
            <person name="Zhao Z."/>
            <person name="Gao P."/>
            <person name="Hu W."/>
            <person name="Sun J."/>
            <person name="Li J."/>
            <person name="Ji K."/>
        </authorList>
    </citation>
    <scope>NUCLEOTIDE SEQUENCE</scope>
    <source>
        <strain evidence="2">JKM2019</strain>
    </source>
</reference>
<dbReference type="EMBL" id="SDOV01000008">
    <property type="protein sequence ID" value="KAH7638061.1"/>
    <property type="molecule type" value="Genomic_DNA"/>
</dbReference>